<dbReference type="AlphaFoldDB" id="A0A433D8F7"/>
<organism evidence="2 3">
    <name type="scientific">Jimgerdemannia flammicorona</name>
    <dbReference type="NCBI Taxonomy" id="994334"/>
    <lineage>
        <taxon>Eukaryota</taxon>
        <taxon>Fungi</taxon>
        <taxon>Fungi incertae sedis</taxon>
        <taxon>Mucoromycota</taxon>
        <taxon>Mucoromycotina</taxon>
        <taxon>Endogonomycetes</taxon>
        <taxon>Endogonales</taxon>
        <taxon>Endogonaceae</taxon>
        <taxon>Jimgerdemannia</taxon>
    </lineage>
</organism>
<dbReference type="PANTHER" id="PTHR31606:SF1">
    <property type="entry name" value="WW DOMAIN BINDING PROTEIN 2, ISOFORM E"/>
    <property type="match status" value="1"/>
</dbReference>
<dbReference type="GO" id="GO:0005634">
    <property type="term" value="C:nucleus"/>
    <property type="evidence" value="ECO:0007669"/>
    <property type="project" value="TreeGrafter"/>
</dbReference>
<evidence type="ECO:0008006" key="4">
    <source>
        <dbReference type="Google" id="ProtNLM"/>
    </source>
</evidence>
<dbReference type="OrthoDB" id="1259151at2759"/>
<feature type="region of interest" description="Disordered" evidence="1">
    <location>
        <begin position="310"/>
        <end position="403"/>
    </location>
</feature>
<evidence type="ECO:0000313" key="2">
    <source>
        <dbReference type="EMBL" id="RUP47168.1"/>
    </source>
</evidence>
<feature type="compositionally biased region" description="Low complexity" evidence="1">
    <location>
        <begin position="369"/>
        <end position="379"/>
    </location>
</feature>
<feature type="compositionally biased region" description="Pro residues" evidence="1">
    <location>
        <begin position="278"/>
        <end position="287"/>
    </location>
</feature>
<feature type="compositionally biased region" description="Pro residues" evidence="1">
    <location>
        <begin position="320"/>
        <end position="342"/>
    </location>
</feature>
<dbReference type="CDD" id="cd13214">
    <property type="entry name" value="PH-GRAM_WBP2"/>
    <property type="match status" value="1"/>
</dbReference>
<keyword evidence="3" id="KW-1185">Reference proteome</keyword>
<protein>
    <recommendedName>
        <fullName evidence="4">GRAM domain-containing protein</fullName>
    </recommendedName>
</protein>
<gene>
    <name evidence="2" type="ORF">BC936DRAFT_146060</name>
</gene>
<dbReference type="EMBL" id="RBNI01004888">
    <property type="protein sequence ID" value="RUP47168.1"/>
    <property type="molecule type" value="Genomic_DNA"/>
</dbReference>
<evidence type="ECO:0000256" key="1">
    <source>
        <dbReference type="SAM" id="MobiDB-lite"/>
    </source>
</evidence>
<dbReference type="PANTHER" id="PTHR31606">
    <property type="entry name" value="WW DOMAIN BINDING PROTEIN 2, ISOFORM E"/>
    <property type="match status" value="1"/>
</dbReference>
<dbReference type="InterPro" id="IPR044852">
    <property type="entry name" value="WBP2-like"/>
</dbReference>
<dbReference type="GO" id="GO:0031490">
    <property type="term" value="F:chromatin DNA binding"/>
    <property type="evidence" value="ECO:0007669"/>
    <property type="project" value="TreeGrafter"/>
</dbReference>
<evidence type="ECO:0000313" key="3">
    <source>
        <dbReference type="Proteomes" id="UP000268093"/>
    </source>
</evidence>
<feature type="compositionally biased region" description="Basic and acidic residues" evidence="1">
    <location>
        <begin position="392"/>
        <end position="403"/>
    </location>
</feature>
<sequence length="403" mass="43980">MEHIASHTAPTRCTRWRTTESRSRHSLPHTTHTTPQPNPMALNWAMLAEDRRNLVLLPGEKTFFTQENVRFELDCSGGYVYNLGRRKFVGLRLHCTSLKPFSLQRLTLENNSGYPGSSGGIYTSNKGVLYLTNQRVVFVSTPATEHLISVSIPLLNIKHGRFQQPWFAANYYEGTVMPCDVGGGSNLHLPSFIVPCPNQVPGGGLTQAGNMKIVFKDGGGFDFTTIYDNLLARLGETGETPQTFEPLPAYAPPMNASTPQQQPYYIPPSSSPYAAGYAPPPGPPPQSGQPIYGQPGQVVYVQSPIQGSLGYAQPGQQIYAPPPGPPPPEQQIYSPPPGPPPQVYDQLGQQIYTPPPGPPPPLHDHRSEVASSSSARVAPPVKPEELPPGYEDVVKEKEEKRGE</sequence>
<feature type="region of interest" description="Disordered" evidence="1">
    <location>
        <begin position="239"/>
        <end position="294"/>
    </location>
</feature>
<name>A0A433D8F7_9FUNG</name>
<feature type="region of interest" description="Disordered" evidence="1">
    <location>
        <begin position="1"/>
        <end position="39"/>
    </location>
</feature>
<dbReference type="SUPFAM" id="SSF50729">
    <property type="entry name" value="PH domain-like"/>
    <property type="match status" value="1"/>
</dbReference>
<proteinExistence type="predicted"/>
<accession>A0A433D8F7</accession>
<comment type="caution">
    <text evidence="2">The sequence shown here is derived from an EMBL/GenBank/DDBJ whole genome shotgun (WGS) entry which is preliminary data.</text>
</comment>
<dbReference type="GO" id="GO:0003713">
    <property type="term" value="F:transcription coactivator activity"/>
    <property type="evidence" value="ECO:0007669"/>
    <property type="project" value="InterPro"/>
</dbReference>
<reference evidence="2 3" key="1">
    <citation type="journal article" date="2018" name="New Phytol.">
        <title>Phylogenomics of Endogonaceae and evolution of mycorrhizas within Mucoromycota.</title>
        <authorList>
            <person name="Chang Y."/>
            <person name="Desiro A."/>
            <person name="Na H."/>
            <person name="Sandor L."/>
            <person name="Lipzen A."/>
            <person name="Clum A."/>
            <person name="Barry K."/>
            <person name="Grigoriev I.V."/>
            <person name="Martin F.M."/>
            <person name="Stajich J.E."/>
            <person name="Smith M.E."/>
            <person name="Bonito G."/>
            <person name="Spatafora J.W."/>
        </authorList>
    </citation>
    <scope>NUCLEOTIDE SEQUENCE [LARGE SCALE GENOMIC DNA]</scope>
    <source>
        <strain evidence="2 3">GMNB39</strain>
    </source>
</reference>
<dbReference type="Proteomes" id="UP000268093">
    <property type="component" value="Unassembled WGS sequence"/>
</dbReference>